<dbReference type="EMBL" id="QDEB01022839">
    <property type="protein sequence ID" value="RZC40823.1"/>
    <property type="molecule type" value="Genomic_DNA"/>
</dbReference>
<dbReference type="InterPro" id="IPR005491">
    <property type="entry name" value="ENT_dom"/>
</dbReference>
<keyword evidence="2" id="KW-0539">Nucleus</keyword>
<dbReference type="PROSITE" id="PS51138">
    <property type="entry name" value="ENT"/>
    <property type="match status" value="1"/>
</dbReference>
<dbReference type="InterPro" id="IPR036142">
    <property type="entry name" value="ENT_dom-like_sf"/>
</dbReference>
<keyword evidence="6" id="KW-1185">Reference proteome</keyword>
<evidence type="ECO:0000313" key="5">
    <source>
        <dbReference type="EMBL" id="RZC40823.1"/>
    </source>
</evidence>
<dbReference type="Pfam" id="PF03735">
    <property type="entry name" value="ENT"/>
    <property type="match status" value="1"/>
</dbReference>
<feature type="domain" description="ENT" evidence="4">
    <location>
        <begin position="13"/>
        <end position="98"/>
    </location>
</feature>
<sequence>MWPVLLDMTKEESMQSLRNLELEAYAHLVSALRAQGPLNPDKRKLLKDTSQVLNIPQDRHKAEVRRAVNDEKLNTIAYHVTGLTESLEDWAQEGRRSVPLIPRMAPQTAYSAIADEAAEVANLNNKQLPHPACTERKRPPSQPVMQLMPETSKGASFRVPETPKNDDTKKRKLPICTENSSLAQHLLGPPKMSRTQQIYRQVVVLLEGTNCNLFCEVRQRTKGGMLKDQVKMKPHSTKVPLTPLLQSSNGPKLNVVQNIVVSPPSGEETIEQIQNEINSYSVQKSEAQLPSCSNENQAPRPKLLTPTKPSPNLTFKQITTTAAGPSCSDLQKTVKMCQKKPVAKPGTPLGQKLIVVSNAQTIQSSSILQKTLSIPLVKNISVKNFEKFKIVTTSSPQIVTATNNINSLKHKVVTVKTNPTTKKVIPLSLINSKGGIKVLPIGGKIVGKSTTTTTSPPLYIVNAMGPKSITAAQPVVMETPASPNKENGKSSVLGDILKASGVTTDDFDAQIEEFRIPNNHVIETEAQERVEEEEHANNDKEDFIVLHEGEEFMEQTEVIKSESAKDDELEHLNAEVIAEQSDTMVLQIQNSDITSMH</sequence>
<dbReference type="InterPro" id="IPR033482">
    <property type="entry name" value="EMSY"/>
</dbReference>
<dbReference type="SMART" id="SM01191">
    <property type="entry name" value="ENT"/>
    <property type="match status" value="1"/>
</dbReference>
<accession>A0A482W8A1</accession>
<evidence type="ECO:0000256" key="3">
    <source>
        <dbReference type="SAM" id="MobiDB-lite"/>
    </source>
</evidence>
<evidence type="ECO:0000256" key="1">
    <source>
        <dbReference type="ARBA" id="ARBA00004123"/>
    </source>
</evidence>
<comment type="subcellular location">
    <subcellularLocation>
        <location evidence="1">Nucleus</location>
    </subcellularLocation>
</comment>
<dbReference type="PANTHER" id="PTHR16500">
    <property type="entry name" value="BRCA2-INTERACTING TRANSCRIPTIONAL REPRESSOR EMSY"/>
    <property type="match status" value="1"/>
</dbReference>
<comment type="caution">
    <text evidence="5">The sequence shown here is derived from an EMBL/GenBank/DDBJ whole genome shotgun (WGS) entry which is preliminary data.</text>
</comment>
<dbReference type="GO" id="GO:0006355">
    <property type="term" value="P:regulation of DNA-templated transcription"/>
    <property type="evidence" value="ECO:0007669"/>
    <property type="project" value="InterPro"/>
</dbReference>
<evidence type="ECO:0000313" key="6">
    <source>
        <dbReference type="Proteomes" id="UP000292052"/>
    </source>
</evidence>
<proteinExistence type="predicted"/>
<organism evidence="5 6">
    <name type="scientific">Asbolus verrucosus</name>
    <name type="common">Desert ironclad beetle</name>
    <dbReference type="NCBI Taxonomy" id="1661398"/>
    <lineage>
        <taxon>Eukaryota</taxon>
        <taxon>Metazoa</taxon>
        <taxon>Ecdysozoa</taxon>
        <taxon>Arthropoda</taxon>
        <taxon>Hexapoda</taxon>
        <taxon>Insecta</taxon>
        <taxon>Pterygota</taxon>
        <taxon>Neoptera</taxon>
        <taxon>Endopterygota</taxon>
        <taxon>Coleoptera</taxon>
        <taxon>Polyphaga</taxon>
        <taxon>Cucujiformia</taxon>
        <taxon>Tenebrionidae</taxon>
        <taxon>Pimeliinae</taxon>
        <taxon>Asbolus</taxon>
    </lineage>
</organism>
<gene>
    <name evidence="5" type="ORF">BDFB_005106</name>
</gene>
<name>A0A482W8A1_ASBVE</name>
<reference evidence="5 6" key="1">
    <citation type="submission" date="2017-03" db="EMBL/GenBank/DDBJ databases">
        <title>Genome of the blue death feigning beetle - Asbolus verrucosus.</title>
        <authorList>
            <person name="Rider S.D."/>
        </authorList>
    </citation>
    <scope>NUCLEOTIDE SEQUENCE [LARGE SCALE GENOMIC DNA]</scope>
    <source>
        <strain evidence="5">Butters</strain>
        <tissue evidence="5">Head and leg muscle</tissue>
    </source>
</reference>
<dbReference type="PANTHER" id="PTHR16500:SF3">
    <property type="entry name" value="BRCA2-INTERACTING TRANSCRIPTIONAL REPRESSOR EMSY"/>
    <property type="match status" value="1"/>
</dbReference>
<feature type="region of interest" description="Disordered" evidence="3">
    <location>
        <begin position="289"/>
        <end position="311"/>
    </location>
</feature>
<dbReference type="GO" id="GO:0005654">
    <property type="term" value="C:nucleoplasm"/>
    <property type="evidence" value="ECO:0007669"/>
    <property type="project" value="TreeGrafter"/>
</dbReference>
<dbReference type="OrthoDB" id="10035579at2759"/>
<dbReference type="Proteomes" id="UP000292052">
    <property type="component" value="Unassembled WGS sequence"/>
</dbReference>
<dbReference type="SUPFAM" id="SSF158639">
    <property type="entry name" value="ENT-like"/>
    <property type="match status" value="1"/>
</dbReference>
<dbReference type="Gene3D" id="1.10.1240.40">
    <property type="entry name" value="ENT domain"/>
    <property type="match status" value="1"/>
</dbReference>
<dbReference type="STRING" id="1661398.A0A482W8A1"/>
<protein>
    <submittedName>
        <fullName evidence="5">EMSY</fullName>
    </submittedName>
</protein>
<evidence type="ECO:0000256" key="2">
    <source>
        <dbReference type="ARBA" id="ARBA00023242"/>
    </source>
</evidence>
<evidence type="ECO:0000259" key="4">
    <source>
        <dbReference type="PROSITE" id="PS51138"/>
    </source>
</evidence>
<dbReference type="AlphaFoldDB" id="A0A482W8A1"/>
<feature type="region of interest" description="Disordered" evidence="3">
    <location>
        <begin position="129"/>
        <end position="176"/>
    </location>
</feature>